<dbReference type="AlphaFoldDB" id="A0AAD1XRF0"/>
<proteinExistence type="predicted"/>
<organism evidence="1 2">
    <name type="scientific">Euplotes crassus</name>
    <dbReference type="NCBI Taxonomy" id="5936"/>
    <lineage>
        <taxon>Eukaryota</taxon>
        <taxon>Sar</taxon>
        <taxon>Alveolata</taxon>
        <taxon>Ciliophora</taxon>
        <taxon>Intramacronucleata</taxon>
        <taxon>Spirotrichea</taxon>
        <taxon>Hypotrichia</taxon>
        <taxon>Euplotida</taxon>
        <taxon>Euplotidae</taxon>
        <taxon>Moneuplotes</taxon>
    </lineage>
</organism>
<sequence>MCITKSKCATISDKSTIIQNHFTIEEHCFTDIQQGRKSKIRREVLFLLDYIFDFLTLDELASMCLVNKFFCYVATMEKLYIKFGLVASESQISESLWSYRVSEVLATLKALNKSASSSVKPTDSNWMISSFQKRSLTKNSAYSLNKSSEANQLRISNKLSGKNLTILNRSKTFLNVSSESQFRKSSFNHGNTTNKKKKRNNFLKLSHSRTMTNNENNIIPMNIDKSEKRISEYSFETSQYMPVNLSIEGSNLKTLKEESISDRENKESNHS</sequence>
<name>A0AAD1XRF0_EUPCR</name>
<evidence type="ECO:0000313" key="1">
    <source>
        <dbReference type="EMBL" id="CAI2377326.1"/>
    </source>
</evidence>
<evidence type="ECO:0000313" key="2">
    <source>
        <dbReference type="Proteomes" id="UP001295684"/>
    </source>
</evidence>
<dbReference type="Proteomes" id="UP001295684">
    <property type="component" value="Unassembled WGS sequence"/>
</dbReference>
<evidence type="ECO:0008006" key="3">
    <source>
        <dbReference type="Google" id="ProtNLM"/>
    </source>
</evidence>
<dbReference type="EMBL" id="CAMPGE010018958">
    <property type="protein sequence ID" value="CAI2377326.1"/>
    <property type="molecule type" value="Genomic_DNA"/>
</dbReference>
<reference evidence="1" key="1">
    <citation type="submission" date="2023-07" db="EMBL/GenBank/DDBJ databases">
        <authorList>
            <consortium name="AG Swart"/>
            <person name="Singh M."/>
            <person name="Singh A."/>
            <person name="Seah K."/>
            <person name="Emmerich C."/>
        </authorList>
    </citation>
    <scope>NUCLEOTIDE SEQUENCE</scope>
    <source>
        <strain evidence="1">DP1</strain>
    </source>
</reference>
<gene>
    <name evidence="1" type="ORF">ECRASSUSDP1_LOCUS18710</name>
</gene>
<keyword evidence="2" id="KW-1185">Reference proteome</keyword>
<protein>
    <recommendedName>
        <fullName evidence="3">F-box domain-containing protein</fullName>
    </recommendedName>
</protein>
<accession>A0AAD1XRF0</accession>
<comment type="caution">
    <text evidence="1">The sequence shown here is derived from an EMBL/GenBank/DDBJ whole genome shotgun (WGS) entry which is preliminary data.</text>
</comment>